<accession>A0A815QMA5</accession>
<evidence type="ECO:0000313" key="1">
    <source>
        <dbReference type="EMBL" id="CAF1465064.1"/>
    </source>
</evidence>
<organism evidence="1 2">
    <name type="scientific">Rotaria sordida</name>
    <dbReference type="NCBI Taxonomy" id="392033"/>
    <lineage>
        <taxon>Eukaryota</taxon>
        <taxon>Metazoa</taxon>
        <taxon>Spiralia</taxon>
        <taxon>Gnathifera</taxon>
        <taxon>Rotifera</taxon>
        <taxon>Eurotatoria</taxon>
        <taxon>Bdelloidea</taxon>
        <taxon>Philodinida</taxon>
        <taxon>Philodinidae</taxon>
        <taxon>Rotaria</taxon>
    </lineage>
</organism>
<dbReference type="AlphaFoldDB" id="A0A815QMA5"/>
<name>A0A815QMA5_9BILA</name>
<evidence type="ECO:0000313" key="2">
    <source>
        <dbReference type="Proteomes" id="UP000663864"/>
    </source>
</evidence>
<gene>
    <name evidence="1" type="ORF">ZHD862_LOCUS35867</name>
</gene>
<sequence length="133" mass="15812">MLIFLSKSTKNQTNLFEIFKTNSLPVCQRADAAKAWLRLQQNKKQVHLFVVQTIRTQIFLDCTIKYQILEYLHHIHCLKISSSFFYELACHLTQLFHRDQFNIDAHTLPFCSSNQIMKLLSHWSLTHYSQVHF</sequence>
<proteinExistence type="predicted"/>
<protein>
    <submittedName>
        <fullName evidence="1">Uncharacterized protein</fullName>
    </submittedName>
</protein>
<dbReference type="Proteomes" id="UP000663864">
    <property type="component" value="Unassembled WGS sequence"/>
</dbReference>
<dbReference type="EMBL" id="CAJNOT010005420">
    <property type="protein sequence ID" value="CAF1465064.1"/>
    <property type="molecule type" value="Genomic_DNA"/>
</dbReference>
<reference evidence="1" key="1">
    <citation type="submission" date="2021-02" db="EMBL/GenBank/DDBJ databases">
        <authorList>
            <person name="Nowell W R."/>
        </authorList>
    </citation>
    <scope>NUCLEOTIDE SEQUENCE</scope>
</reference>
<comment type="caution">
    <text evidence="1">The sequence shown here is derived from an EMBL/GenBank/DDBJ whole genome shotgun (WGS) entry which is preliminary data.</text>
</comment>